<proteinExistence type="predicted"/>
<name>A0A077ZQU3_STYLE</name>
<accession>A0A077ZQU3</accession>
<protein>
    <submittedName>
        <fullName evidence="1">Uncharacterized protein</fullName>
    </submittedName>
</protein>
<dbReference type="Proteomes" id="UP000039865">
    <property type="component" value="Unassembled WGS sequence"/>
</dbReference>
<evidence type="ECO:0000313" key="1">
    <source>
        <dbReference type="EMBL" id="CDW72272.1"/>
    </source>
</evidence>
<sequence length="143" mass="17060">MLQQKHKRLRKLYSSKNSSRHLNNNFRKSKLTKTWSFKNSIDIYVDAIINALKKKDIETFDLQQKLLQYSEIYNTNDFKSKQMEKNFNKIKKFIVNQGDILSTELAQIQTKNSGQYNLIEEVLCKRVNKYLVSVKDFINQFKL</sequence>
<dbReference type="EMBL" id="CCKQ01001161">
    <property type="protein sequence ID" value="CDW72272.1"/>
    <property type="molecule type" value="Genomic_DNA"/>
</dbReference>
<evidence type="ECO:0000313" key="2">
    <source>
        <dbReference type="Proteomes" id="UP000039865"/>
    </source>
</evidence>
<dbReference type="AlphaFoldDB" id="A0A077ZQU3"/>
<gene>
    <name evidence="1" type="primary">Contig1237.g1360</name>
    <name evidence="1" type="ORF">STYLEM_1230</name>
</gene>
<organism evidence="1 2">
    <name type="scientific">Stylonychia lemnae</name>
    <name type="common">Ciliate</name>
    <dbReference type="NCBI Taxonomy" id="5949"/>
    <lineage>
        <taxon>Eukaryota</taxon>
        <taxon>Sar</taxon>
        <taxon>Alveolata</taxon>
        <taxon>Ciliophora</taxon>
        <taxon>Intramacronucleata</taxon>
        <taxon>Spirotrichea</taxon>
        <taxon>Stichotrichia</taxon>
        <taxon>Sporadotrichida</taxon>
        <taxon>Oxytrichidae</taxon>
        <taxon>Stylonychinae</taxon>
        <taxon>Stylonychia</taxon>
    </lineage>
</organism>
<reference evidence="1 2" key="1">
    <citation type="submission" date="2014-06" db="EMBL/GenBank/DDBJ databases">
        <authorList>
            <person name="Swart Estienne"/>
        </authorList>
    </citation>
    <scope>NUCLEOTIDE SEQUENCE [LARGE SCALE GENOMIC DNA]</scope>
    <source>
        <strain evidence="1 2">130c</strain>
    </source>
</reference>
<keyword evidence="2" id="KW-1185">Reference proteome</keyword>
<dbReference type="InParanoid" id="A0A077ZQU3"/>